<proteinExistence type="predicted"/>
<name>A0A644YMX7_9ZZZZ</name>
<sequence>MKQGNSPAIIIVSFFEFILWGPQVHKYIGSTIDTVVESKHAKIPSVNIVVKSFQDDFFGY</sequence>
<dbReference type="AlphaFoldDB" id="A0A644YMX7"/>
<protein>
    <submittedName>
        <fullName evidence="1">Uncharacterized protein</fullName>
    </submittedName>
</protein>
<accession>A0A644YMX7</accession>
<dbReference type="EMBL" id="VSSQ01004999">
    <property type="protein sequence ID" value="MPM27454.1"/>
    <property type="molecule type" value="Genomic_DNA"/>
</dbReference>
<organism evidence="1">
    <name type="scientific">bioreactor metagenome</name>
    <dbReference type="NCBI Taxonomy" id="1076179"/>
    <lineage>
        <taxon>unclassified sequences</taxon>
        <taxon>metagenomes</taxon>
        <taxon>ecological metagenomes</taxon>
    </lineage>
</organism>
<gene>
    <name evidence="1" type="ORF">SDC9_73965</name>
</gene>
<comment type="caution">
    <text evidence="1">The sequence shown here is derived from an EMBL/GenBank/DDBJ whole genome shotgun (WGS) entry which is preliminary data.</text>
</comment>
<reference evidence="1" key="1">
    <citation type="submission" date="2019-08" db="EMBL/GenBank/DDBJ databases">
        <authorList>
            <person name="Kucharzyk K."/>
            <person name="Murdoch R.W."/>
            <person name="Higgins S."/>
            <person name="Loffler F."/>
        </authorList>
    </citation>
    <scope>NUCLEOTIDE SEQUENCE</scope>
</reference>
<evidence type="ECO:0000313" key="1">
    <source>
        <dbReference type="EMBL" id="MPM27454.1"/>
    </source>
</evidence>